<evidence type="ECO:0000256" key="2">
    <source>
        <dbReference type="ARBA" id="ARBA00022980"/>
    </source>
</evidence>
<reference evidence="4 5" key="1">
    <citation type="submission" date="2017-12" db="EMBL/GenBank/DDBJ databases">
        <authorList>
            <person name="Pombert J.-F."/>
            <person name="Haag K.L."/>
            <person name="Ebert D."/>
        </authorList>
    </citation>
    <scope>NUCLEOTIDE SEQUENCE [LARGE SCALE GENOMIC DNA]</scope>
    <source>
        <strain evidence="4">IL-BN-2</strain>
    </source>
</reference>
<keyword evidence="2 4" id="KW-0689">Ribosomal protein</keyword>
<dbReference type="Gene3D" id="3.30.1740.20">
    <property type="entry name" value="Ribosomal protein S26e"/>
    <property type="match status" value="1"/>
</dbReference>
<dbReference type="Pfam" id="PF01283">
    <property type="entry name" value="Ribosomal_S26e"/>
    <property type="match status" value="1"/>
</dbReference>
<dbReference type="EMBL" id="PIXR01000433">
    <property type="protein sequence ID" value="TBU06734.1"/>
    <property type="molecule type" value="Genomic_DNA"/>
</dbReference>
<dbReference type="AlphaFoldDB" id="A0A4Q9LFK4"/>
<comment type="caution">
    <text evidence="4">The sequence shown here is derived from an EMBL/GenBank/DDBJ whole genome shotgun (WGS) entry which is preliminary data.</text>
</comment>
<dbReference type="InterPro" id="IPR038551">
    <property type="entry name" value="Ribosomal_eS26_sf"/>
</dbReference>
<organism evidence="4 5">
    <name type="scientific">Hamiltosporidium magnivora</name>
    <dbReference type="NCBI Taxonomy" id="148818"/>
    <lineage>
        <taxon>Eukaryota</taxon>
        <taxon>Fungi</taxon>
        <taxon>Fungi incertae sedis</taxon>
        <taxon>Microsporidia</taxon>
        <taxon>Dubosqiidae</taxon>
        <taxon>Hamiltosporidium</taxon>
    </lineage>
</organism>
<dbReference type="GO" id="GO:0003735">
    <property type="term" value="F:structural constituent of ribosome"/>
    <property type="evidence" value="ECO:0007669"/>
    <property type="project" value="InterPro"/>
</dbReference>
<dbReference type="GO" id="GO:0006412">
    <property type="term" value="P:translation"/>
    <property type="evidence" value="ECO:0007669"/>
    <property type="project" value="InterPro"/>
</dbReference>
<dbReference type="GO" id="GO:0003729">
    <property type="term" value="F:mRNA binding"/>
    <property type="evidence" value="ECO:0007669"/>
    <property type="project" value="TreeGrafter"/>
</dbReference>
<evidence type="ECO:0000313" key="4">
    <source>
        <dbReference type="EMBL" id="TBU06734.1"/>
    </source>
</evidence>
<dbReference type="PANTHER" id="PTHR12538:SF0">
    <property type="entry name" value="40S RIBOSOMAL PROTEIN S26"/>
    <property type="match status" value="1"/>
</dbReference>
<dbReference type="GO" id="GO:0022627">
    <property type="term" value="C:cytosolic small ribosomal subunit"/>
    <property type="evidence" value="ECO:0007669"/>
    <property type="project" value="TreeGrafter"/>
</dbReference>
<name>A0A4Q9LFK4_9MICR</name>
<proteinExistence type="inferred from homology"/>
<dbReference type="VEuPathDB" id="MicrosporidiaDB:CWI36_0980p0010"/>
<gene>
    <name evidence="4" type="ORF">CWI39_0433p0010</name>
</gene>
<dbReference type="InterPro" id="IPR000892">
    <property type="entry name" value="Ribosomal_eS26"/>
</dbReference>
<protein>
    <submittedName>
        <fullName evidence="4">Ribosomal protein S26</fullName>
    </submittedName>
</protein>
<dbReference type="PANTHER" id="PTHR12538">
    <property type="entry name" value="40S RIBOSOMAL PROTEIN S26"/>
    <property type="match status" value="1"/>
</dbReference>
<dbReference type="Proteomes" id="UP000293045">
    <property type="component" value="Unassembled WGS sequence"/>
</dbReference>
<accession>A0A4Q9LFK4</accession>
<keyword evidence="3" id="KW-0687">Ribonucleoprotein</keyword>
<dbReference type="VEuPathDB" id="MicrosporidiaDB:CWI39_0433p0010"/>
<evidence type="ECO:0000313" key="5">
    <source>
        <dbReference type="Proteomes" id="UP000293045"/>
    </source>
</evidence>
<sequence length="419" mass="50374">MVTKKNRGHVSFIRCDHCSRACPKDKIIKRFQIRNLIEQAAYDDIKAASIYETYEIPKLFSKQQHCVSYEEFFENITARIHYEAYECVKAWDLSIYTVVEFEYDSRYGYKSEMINAYLKPNGFTKEPILFPCFFNVKYYNLFKNLLNYQKISEKFNKDFMLKFCCIIDHLQFEFEKGLLEVLFSELFKNCSCFYEFIPKYNFSFYKEISECFPERIRSDKRFSTTFIKFQESSERSHSKDYLLDKMRKSSIPKVNIWKMIKDYYSLRLPLEGIKNLRIYNCEICHIWSLMIHFEALEHILINRSDSTKRIILDFSIFNKFKDTLRILEIYSFESFTNSTNIRFKKLEIIDLGIIENTIGASTNVDFLERIIFNKSISVILNISSAFYFKYLREFTSKLDRINIKYIIKSYTAKFIIDDF</sequence>
<evidence type="ECO:0000256" key="3">
    <source>
        <dbReference type="ARBA" id="ARBA00023274"/>
    </source>
</evidence>
<comment type="similarity">
    <text evidence="1">Belongs to the eukaryotic ribosomal protein eS26 family.</text>
</comment>
<evidence type="ECO:0000256" key="1">
    <source>
        <dbReference type="ARBA" id="ARBA00008596"/>
    </source>
</evidence>